<dbReference type="AlphaFoldDB" id="A0A366MTL7"/>
<comment type="caution">
    <text evidence="1">The sequence shown here is derived from an EMBL/GenBank/DDBJ whole genome shotgun (WGS) entry which is preliminary data.</text>
</comment>
<protein>
    <submittedName>
        <fullName evidence="1">Acyl carrier protein</fullName>
    </submittedName>
</protein>
<name>A0A366MTL7_9BACT</name>
<evidence type="ECO:0000313" key="1">
    <source>
        <dbReference type="EMBL" id="RBQ28839.1"/>
    </source>
</evidence>
<accession>A0A366MTL7</accession>
<keyword evidence="2" id="KW-1185">Reference proteome</keyword>
<dbReference type="EMBL" id="PDKB01000011">
    <property type="protein sequence ID" value="RBQ28839.1"/>
    <property type="molecule type" value="Genomic_DNA"/>
</dbReference>
<organism evidence="1 2">
    <name type="scientific">Aliarcobacter vitoriensis</name>
    <dbReference type="NCBI Taxonomy" id="2011099"/>
    <lineage>
        <taxon>Bacteria</taxon>
        <taxon>Pseudomonadati</taxon>
        <taxon>Campylobacterota</taxon>
        <taxon>Epsilonproteobacteria</taxon>
        <taxon>Campylobacterales</taxon>
        <taxon>Arcobacteraceae</taxon>
        <taxon>Aliarcobacter</taxon>
    </lineage>
</organism>
<gene>
    <name evidence="1" type="ORF">CRU91_07550</name>
</gene>
<reference evidence="1 2" key="1">
    <citation type="submission" date="2017-10" db="EMBL/GenBank/DDBJ databases">
        <title>Genomics of the genus Arcobacter.</title>
        <authorList>
            <person name="Perez-Cataluna A."/>
            <person name="Figueras M.J."/>
        </authorList>
    </citation>
    <scope>NUCLEOTIDE SEQUENCE [LARGE SCALE GENOMIC DNA]</scope>
    <source>
        <strain evidence="1 2">CECT 9230</strain>
    </source>
</reference>
<proteinExistence type="predicted"/>
<sequence length="71" mass="8273">MEKEEFNELLKNANLSKKEFANILDINPGSLNNWGSSQNIPYWVKSWLENYIKAKDIDKIATTVKPYIKID</sequence>
<dbReference type="OrthoDB" id="5325244at2"/>
<dbReference type="RefSeq" id="WP_113894615.1">
    <property type="nucleotide sequence ID" value="NZ_JANJGA010000011.1"/>
</dbReference>
<evidence type="ECO:0000313" key="2">
    <source>
        <dbReference type="Proteomes" id="UP000252669"/>
    </source>
</evidence>
<dbReference type="Proteomes" id="UP000252669">
    <property type="component" value="Unassembled WGS sequence"/>
</dbReference>